<keyword evidence="8 12" id="KW-1133">Transmembrane helix</keyword>
<comment type="caution">
    <text evidence="12">Lacks conserved residue(s) required for the propagation of feature annotation.</text>
</comment>
<accession>A0A3R7QL91</accession>
<dbReference type="OrthoDB" id="5867527at2759"/>
<evidence type="ECO:0000256" key="4">
    <source>
        <dbReference type="ARBA" id="ARBA00022475"/>
    </source>
</evidence>
<keyword evidence="4" id="KW-1003">Cell membrane</keyword>
<evidence type="ECO:0000256" key="7">
    <source>
        <dbReference type="ARBA" id="ARBA00022949"/>
    </source>
</evidence>
<dbReference type="GO" id="GO:0005921">
    <property type="term" value="C:gap junction"/>
    <property type="evidence" value="ECO:0007669"/>
    <property type="project" value="UniProtKB-SubCell"/>
</dbReference>
<keyword evidence="9 12" id="KW-0406">Ion transport</keyword>
<evidence type="ECO:0000256" key="1">
    <source>
        <dbReference type="ARBA" id="ARBA00004610"/>
    </source>
</evidence>
<comment type="subcellular location">
    <subcellularLocation>
        <location evidence="1">Cell junction</location>
        <location evidence="1">Gap junction</location>
    </subcellularLocation>
    <subcellularLocation>
        <location evidence="2 12">Cell membrane</location>
        <topology evidence="2 12">Multi-pass membrane protein</topology>
    </subcellularLocation>
</comment>
<evidence type="ECO:0000256" key="3">
    <source>
        <dbReference type="ARBA" id="ARBA00022448"/>
    </source>
</evidence>
<evidence type="ECO:0000256" key="2">
    <source>
        <dbReference type="ARBA" id="ARBA00004651"/>
    </source>
</evidence>
<protein>
    <recommendedName>
        <fullName evidence="12">Innexin</fullName>
    </recommendedName>
</protein>
<evidence type="ECO:0000256" key="8">
    <source>
        <dbReference type="ARBA" id="ARBA00022989"/>
    </source>
</evidence>
<keyword evidence="5 12" id="KW-0812">Transmembrane</keyword>
<keyword evidence="3 12" id="KW-0813">Transport</keyword>
<evidence type="ECO:0000256" key="6">
    <source>
        <dbReference type="ARBA" id="ARBA00022868"/>
    </source>
</evidence>
<dbReference type="PRINTS" id="PR01262">
    <property type="entry name" value="INNEXIN"/>
</dbReference>
<gene>
    <name evidence="12" type="primary">inx</name>
    <name evidence="13" type="ORF">C7M84_024429</name>
</gene>
<reference evidence="13 14" key="2">
    <citation type="submission" date="2019-01" db="EMBL/GenBank/DDBJ databases">
        <title>The decoding of complex shrimp genome reveals the adaptation for benthos swimmer, frequently molting mechanism and breeding impact on genome.</title>
        <authorList>
            <person name="Sun Y."/>
            <person name="Gao Y."/>
            <person name="Yu Y."/>
        </authorList>
    </citation>
    <scope>NUCLEOTIDE SEQUENCE [LARGE SCALE GENOMIC DNA]</scope>
    <source>
        <tissue evidence="13">Muscle</tissue>
    </source>
</reference>
<comment type="function">
    <text evidence="12">Structural component of the gap junctions.</text>
</comment>
<dbReference type="PANTHER" id="PTHR11893:SF37">
    <property type="entry name" value="INNEXIN INX3"/>
    <property type="match status" value="1"/>
</dbReference>
<keyword evidence="10 12" id="KW-0472">Membrane</keyword>
<evidence type="ECO:0000256" key="5">
    <source>
        <dbReference type="ARBA" id="ARBA00022692"/>
    </source>
</evidence>
<keyword evidence="7" id="KW-0965">Cell junction</keyword>
<sequence>MGSRMVLGIAGALAGLVKVRYSHTYVDSQVFRFHYHWTSAFCFLACVLVTAADFVGDSILCLDGFEEAPKPVTTYCWVLSTFTINSTRPGLGGLGNYNPQNHEKRIHGYYQWVPHVLFLQGILFYLPHLVWKSYEGKQVDQLLQGLNKSLFDDDEEQKKKNIIEYLSESWGLNNRYAFGYLGCELLNFGNVLGQMFLMDRFLGGFFMHYGTKVIQFLFSNDIARTDALYEAFPRQAKCTFHQYGASGTIKRLDYLCILPQNIVNEKVFLVMWFWFVVLLTLSAMQLIWQLLVLYSPLLRLRLVESHAKGKLSPRSEQVIRGMHAGDFCLLEALGRNLNPLAFRDVLNGITEAGHRYLASAPGLGTYRPRDPSAPAAEKLYPTLPHS</sequence>
<comment type="similarity">
    <text evidence="12">Belongs to the pannexin family.</text>
</comment>
<evidence type="ECO:0000256" key="11">
    <source>
        <dbReference type="ARBA" id="ARBA00023303"/>
    </source>
</evidence>
<dbReference type="GO" id="GO:0007602">
    <property type="term" value="P:phototransduction"/>
    <property type="evidence" value="ECO:0007669"/>
    <property type="project" value="TreeGrafter"/>
</dbReference>
<dbReference type="Pfam" id="PF00876">
    <property type="entry name" value="Innexin"/>
    <property type="match status" value="1"/>
</dbReference>
<evidence type="ECO:0000313" key="13">
    <source>
        <dbReference type="EMBL" id="ROT82403.1"/>
    </source>
</evidence>
<name>A0A3R7QL91_PENVA</name>
<dbReference type="GO" id="GO:0005243">
    <property type="term" value="F:gap junction channel activity"/>
    <property type="evidence" value="ECO:0007669"/>
    <property type="project" value="TreeGrafter"/>
</dbReference>
<evidence type="ECO:0000256" key="12">
    <source>
        <dbReference type="RuleBase" id="RU010713"/>
    </source>
</evidence>
<evidence type="ECO:0000256" key="9">
    <source>
        <dbReference type="ARBA" id="ARBA00023065"/>
    </source>
</evidence>
<dbReference type="PANTHER" id="PTHR11893">
    <property type="entry name" value="INNEXIN"/>
    <property type="match status" value="1"/>
</dbReference>
<evidence type="ECO:0000256" key="10">
    <source>
        <dbReference type="ARBA" id="ARBA00023136"/>
    </source>
</evidence>
<reference evidence="13 14" key="1">
    <citation type="submission" date="2018-04" db="EMBL/GenBank/DDBJ databases">
        <authorList>
            <person name="Zhang X."/>
            <person name="Yuan J."/>
            <person name="Li F."/>
            <person name="Xiang J."/>
        </authorList>
    </citation>
    <scope>NUCLEOTIDE SEQUENCE [LARGE SCALE GENOMIC DNA]</scope>
    <source>
        <tissue evidence="13">Muscle</tissue>
    </source>
</reference>
<keyword evidence="11 12" id="KW-0407">Ion channel</keyword>
<dbReference type="Proteomes" id="UP000283509">
    <property type="component" value="Unassembled WGS sequence"/>
</dbReference>
<comment type="caution">
    <text evidence="13">The sequence shown here is derived from an EMBL/GenBank/DDBJ whole genome shotgun (WGS) entry which is preliminary data.</text>
</comment>
<dbReference type="GO" id="GO:0005886">
    <property type="term" value="C:plasma membrane"/>
    <property type="evidence" value="ECO:0007669"/>
    <property type="project" value="UniProtKB-SubCell"/>
</dbReference>
<dbReference type="GO" id="GO:0034220">
    <property type="term" value="P:monoatomic ion transmembrane transport"/>
    <property type="evidence" value="ECO:0007669"/>
    <property type="project" value="UniProtKB-KW"/>
</dbReference>
<dbReference type="InterPro" id="IPR000990">
    <property type="entry name" value="Innexin"/>
</dbReference>
<keyword evidence="6" id="KW-0303">Gap junction</keyword>
<dbReference type="AlphaFoldDB" id="A0A3R7QL91"/>
<proteinExistence type="inferred from homology"/>
<dbReference type="PROSITE" id="PS51013">
    <property type="entry name" value="PANNEXIN"/>
    <property type="match status" value="1"/>
</dbReference>
<evidence type="ECO:0000313" key="14">
    <source>
        <dbReference type="Proteomes" id="UP000283509"/>
    </source>
</evidence>
<dbReference type="EMBL" id="QCYY01000828">
    <property type="protein sequence ID" value="ROT82403.1"/>
    <property type="molecule type" value="Genomic_DNA"/>
</dbReference>
<feature type="transmembrane region" description="Helical" evidence="12">
    <location>
        <begin position="271"/>
        <end position="294"/>
    </location>
</feature>
<keyword evidence="14" id="KW-1185">Reference proteome</keyword>
<organism evidence="13 14">
    <name type="scientific">Penaeus vannamei</name>
    <name type="common">Whiteleg shrimp</name>
    <name type="synonym">Litopenaeus vannamei</name>
    <dbReference type="NCBI Taxonomy" id="6689"/>
    <lineage>
        <taxon>Eukaryota</taxon>
        <taxon>Metazoa</taxon>
        <taxon>Ecdysozoa</taxon>
        <taxon>Arthropoda</taxon>
        <taxon>Crustacea</taxon>
        <taxon>Multicrustacea</taxon>
        <taxon>Malacostraca</taxon>
        <taxon>Eumalacostraca</taxon>
        <taxon>Eucarida</taxon>
        <taxon>Decapoda</taxon>
        <taxon>Dendrobranchiata</taxon>
        <taxon>Penaeoidea</taxon>
        <taxon>Penaeidae</taxon>
        <taxon>Penaeus</taxon>
    </lineage>
</organism>